<dbReference type="SUPFAM" id="SSF53920">
    <property type="entry name" value="Fe-only hydrogenase"/>
    <property type="match status" value="1"/>
</dbReference>
<dbReference type="Pfam" id="PF02256">
    <property type="entry name" value="Fe_hyd_SSU"/>
    <property type="match status" value="1"/>
</dbReference>
<dbReference type="Gene3D" id="3.40.950.10">
    <property type="entry name" value="Fe-only Hydrogenase (Larger Subunit), Chain L, domain 3"/>
    <property type="match status" value="1"/>
</dbReference>
<name>Q56UD8_CHLMO</name>
<evidence type="ECO:0000313" key="3">
    <source>
        <dbReference type="EMBL" id="AAT90438.1"/>
    </source>
</evidence>
<dbReference type="InterPro" id="IPR009016">
    <property type="entry name" value="Fe_hydrogenase"/>
</dbReference>
<proteinExistence type="evidence at transcript level"/>
<dbReference type="InterPro" id="IPR003149">
    <property type="entry name" value="Fe_hydrogenase_ssu"/>
</dbReference>
<dbReference type="InterPro" id="IPR050340">
    <property type="entry name" value="Cytosolic_Fe-S_CAF"/>
</dbReference>
<dbReference type="EMBL" id="AY578072">
    <property type="protein sequence ID" value="AAT90438.1"/>
    <property type="molecule type" value="mRNA"/>
</dbReference>
<dbReference type="PANTHER" id="PTHR11615">
    <property type="entry name" value="NITRATE, FORMATE, IRON DEHYDROGENASE"/>
    <property type="match status" value="1"/>
</dbReference>
<dbReference type="SMR" id="Q56UD8"/>
<feature type="domain" description="Iron hydrogenase small subunit" evidence="2">
    <location>
        <begin position="391"/>
        <end position="450"/>
    </location>
</feature>
<dbReference type="InterPro" id="IPR004108">
    <property type="entry name" value="Fe_hydrogenase_lsu_C"/>
</dbReference>
<protein>
    <submittedName>
        <fullName evidence="3">Plastid FeFe-hydrogenase</fullName>
    </submittedName>
</protein>
<organism evidence="3">
    <name type="scientific">Chlamydomonas moewusii</name>
    <name type="common">Chlamydomonas eugametos</name>
    <dbReference type="NCBI Taxonomy" id="3054"/>
    <lineage>
        <taxon>Eukaryota</taxon>
        <taxon>Viridiplantae</taxon>
        <taxon>Chlorophyta</taxon>
        <taxon>core chlorophytes</taxon>
        <taxon>Chlorophyceae</taxon>
        <taxon>CS clade</taxon>
        <taxon>Chlamydomonadales</taxon>
        <taxon>Chlamydomonadaceae</taxon>
        <taxon>Chlamydomonas</taxon>
    </lineage>
</organism>
<evidence type="ECO:0000256" key="1">
    <source>
        <dbReference type="ARBA" id="ARBA00006596"/>
    </source>
</evidence>
<dbReference type="InterPro" id="IPR036991">
    <property type="entry name" value="Fe_hydrogenase_ssu_sf"/>
</dbReference>
<reference evidence="3" key="1">
    <citation type="submission" date="2004-03" db="EMBL/GenBank/DDBJ databases">
        <title>Isolation and Characterisation of [FeFe]-hydrogenases from different green algae.</title>
        <authorList>
            <person name="Kamp C."/>
            <person name="Silakov A."/>
            <person name="Winkler M."/>
            <person name="Reijerse E.J."/>
            <person name="Lubitz W."/>
            <person name="Happe T."/>
        </authorList>
    </citation>
    <scope>NUCLEOTIDE SEQUENCE</scope>
    <source>
        <strain evidence="3">SAG 24.91</strain>
    </source>
</reference>
<dbReference type="AlphaFoldDB" id="Q56UD8"/>
<dbReference type="Gene3D" id="4.10.260.20">
    <property type="entry name" value="Iron hydrogenase, small subunit"/>
    <property type="match status" value="1"/>
</dbReference>
<comment type="similarity">
    <text evidence="1">Belongs to the NARF family.</text>
</comment>
<dbReference type="Pfam" id="PF02906">
    <property type="entry name" value="Fe_hyd_lg_C"/>
    <property type="match status" value="1"/>
</dbReference>
<dbReference type="SMART" id="SM00902">
    <property type="entry name" value="Fe_hyd_SSU"/>
    <property type="match status" value="1"/>
</dbReference>
<gene>
    <name evidence="3" type="primary">hydA2</name>
</gene>
<accession>Q56UD8</accession>
<evidence type="ECO:0000259" key="2">
    <source>
        <dbReference type="SMART" id="SM00902"/>
    </source>
</evidence>
<dbReference type="Gene3D" id="3.40.50.1780">
    <property type="match status" value="1"/>
</dbReference>
<sequence length="458" mass="48857">MQTLLKRPCIAVSAKPKASKAVLPFRAYVVRAPVLRGAASAAAGAAPAAPAAVPKKADAAPAHWQLVAAELVKPKREKLTVVSVAPAVRVAISEALGLAPGAVTPGQLVAGLRRLGFTKVFDTNLAADLTIMEEGTELLHRLADHLEGHPKQEEPMPMFTSCCPGWIQMVEKSYPELIPYLSSCKSPQMMMGAVIKNFFAEEAGVKPGDIISCSVMPCVRKQGEADRPMMTTTAEGRDVDHVITTVELAQMLTERGIDLTSLPDEEFDCPLGIGSGGGQLFGTTGGVMEAALRTVVELVSGQPMGRIVFEDVRGLEGIKAATITLQPAANSPFAKYNPEGKGLDVRIAVANGLGNAKKLITEMKAGTSKYDFIEVMACPSGCIGGGGQPRSADKQILQKRQQAIYTLDERAVIRRSHENPIIAALYKRWLQEPCSETAHHLLHTHYVAGGPAEAQQEE</sequence>